<evidence type="ECO:0000256" key="5">
    <source>
        <dbReference type="SAM" id="MobiDB-lite"/>
    </source>
</evidence>
<evidence type="ECO:0000256" key="4">
    <source>
        <dbReference type="ARBA" id="ARBA00023242"/>
    </source>
</evidence>
<evidence type="ECO:0000256" key="3">
    <source>
        <dbReference type="ARBA" id="ARBA00023163"/>
    </source>
</evidence>
<dbReference type="FunFam" id="1.10.10.60:FF:000002">
    <property type="entry name" value="Myb family transcription factor"/>
    <property type="match status" value="1"/>
</dbReference>
<dbReference type="SMR" id="A0A2C9UG37"/>
<dbReference type="GO" id="GO:0003677">
    <property type="term" value="F:DNA binding"/>
    <property type="evidence" value="ECO:0007669"/>
    <property type="project" value="InterPro"/>
</dbReference>
<feature type="domain" description="HTH myb-type" evidence="6">
    <location>
        <begin position="15"/>
        <end position="75"/>
    </location>
</feature>
<reference evidence="8" key="1">
    <citation type="journal article" date="2016" name="Nat. Biotechnol.">
        <title>Sequencing wild and cultivated cassava and related species reveals extensive interspecific hybridization and genetic diversity.</title>
        <authorList>
            <person name="Bredeson J.V."/>
            <person name="Lyons J.B."/>
            <person name="Prochnik S.E."/>
            <person name="Wu G.A."/>
            <person name="Ha C.M."/>
            <person name="Edsinger-Gonzales E."/>
            <person name="Grimwood J."/>
            <person name="Schmutz J."/>
            <person name="Rabbi I.Y."/>
            <person name="Egesi C."/>
            <person name="Nauluvula P."/>
            <person name="Lebot V."/>
            <person name="Ndunguru J."/>
            <person name="Mkamilo G."/>
            <person name="Bart R.S."/>
            <person name="Setter T.L."/>
            <person name="Gleadow R.M."/>
            <person name="Kulakow P."/>
            <person name="Ferguson M.E."/>
            <person name="Rounsley S."/>
            <person name="Rokhsar D.S."/>
        </authorList>
    </citation>
    <scope>NUCLEOTIDE SEQUENCE [LARGE SCALE GENOMIC DNA]</scope>
    <source>
        <strain evidence="8">cv. AM560-2</strain>
    </source>
</reference>
<gene>
    <name evidence="7" type="ORF">MANES_15G140900v8</name>
</gene>
<accession>A0A2C9UG37</accession>
<dbReference type="GO" id="GO:0003700">
    <property type="term" value="F:DNA-binding transcription factor activity"/>
    <property type="evidence" value="ECO:0007669"/>
    <property type="project" value="InterPro"/>
</dbReference>
<dbReference type="Gramene" id="Manes.15G140900.1.v8.1">
    <property type="protein sequence ID" value="Manes.15G140900.1.v8.1.CDS"/>
    <property type="gene ID" value="Manes.15G140900.v8.1"/>
</dbReference>
<dbReference type="PROSITE" id="PS51294">
    <property type="entry name" value="HTH_MYB"/>
    <property type="match status" value="1"/>
</dbReference>
<dbReference type="STRING" id="3983.A0A2C9UG37"/>
<dbReference type="NCBIfam" id="TIGR01557">
    <property type="entry name" value="myb_SHAQKYF"/>
    <property type="match status" value="1"/>
</dbReference>
<keyword evidence="8" id="KW-1185">Reference proteome</keyword>
<keyword evidence="2" id="KW-0805">Transcription regulation</keyword>
<dbReference type="InterPro" id="IPR006447">
    <property type="entry name" value="Myb_dom_plants"/>
</dbReference>
<feature type="region of interest" description="Disordered" evidence="5">
    <location>
        <begin position="75"/>
        <end position="100"/>
    </location>
</feature>
<evidence type="ECO:0000313" key="7">
    <source>
        <dbReference type="EMBL" id="OAY29385.1"/>
    </source>
</evidence>
<dbReference type="GO" id="GO:0005634">
    <property type="term" value="C:nucleus"/>
    <property type="evidence" value="ECO:0007669"/>
    <property type="project" value="UniProtKB-SubCell"/>
</dbReference>
<organism evidence="7 8">
    <name type="scientific">Manihot esculenta</name>
    <name type="common">Cassava</name>
    <name type="synonym">Jatropha manihot</name>
    <dbReference type="NCBI Taxonomy" id="3983"/>
    <lineage>
        <taxon>Eukaryota</taxon>
        <taxon>Viridiplantae</taxon>
        <taxon>Streptophyta</taxon>
        <taxon>Embryophyta</taxon>
        <taxon>Tracheophyta</taxon>
        <taxon>Spermatophyta</taxon>
        <taxon>Magnoliopsida</taxon>
        <taxon>eudicotyledons</taxon>
        <taxon>Gunneridae</taxon>
        <taxon>Pentapetalae</taxon>
        <taxon>rosids</taxon>
        <taxon>fabids</taxon>
        <taxon>Malpighiales</taxon>
        <taxon>Euphorbiaceae</taxon>
        <taxon>Crotonoideae</taxon>
        <taxon>Manihoteae</taxon>
        <taxon>Manihot</taxon>
    </lineage>
</organism>
<evidence type="ECO:0000256" key="1">
    <source>
        <dbReference type="ARBA" id="ARBA00004123"/>
    </source>
</evidence>
<keyword evidence="4" id="KW-0539">Nucleus</keyword>
<name>A0A2C9UG37_MANES</name>
<dbReference type="Pfam" id="PF00249">
    <property type="entry name" value="Myb_DNA-binding"/>
    <property type="match status" value="1"/>
</dbReference>
<dbReference type="Proteomes" id="UP000091857">
    <property type="component" value="Chromosome 15"/>
</dbReference>
<evidence type="ECO:0000256" key="2">
    <source>
        <dbReference type="ARBA" id="ARBA00023015"/>
    </source>
</evidence>
<comment type="subcellular location">
    <subcellularLocation>
        <location evidence="1">Nucleus</location>
    </subcellularLocation>
</comment>
<proteinExistence type="predicted"/>
<dbReference type="OMA" id="AVPNPYC"/>
<dbReference type="PANTHER" id="PTHR31314:SF188">
    <property type="entry name" value="TRANSCRIPTION FACTOR KAN2 ISOFORM X1-RELATED"/>
    <property type="match status" value="1"/>
</dbReference>
<sequence length="300" mass="33698">MGSCGRSGTVRQYIRSKVPRLRWTPELHHCFVHAIERLGGQDKATPKLVLQLMDVKGLTISHVKSHLQMYRSMRSDLGKQDKSSTHQRRQSFEDHDGCVDEIKPIEESDSHFIYSTIPSKRARIETRSSISDQNLQCSQGICETVTNPYSLDDYMRMKEGNGGGFRWEQTHSKPEPTAFSLPHDLCSLNTFNYAVEESDFLKIAKQEQGKCKLESHIWKPEATRSRRRRREDEEEGRGGSGSGCCELSLSLSLPCPSSCTSEMSEAFSSYVSRSIFKDCSGSASGKRSVNLDLSIALCGT</sequence>
<evidence type="ECO:0000313" key="8">
    <source>
        <dbReference type="Proteomes" id="UP000091857"/>
    </source>
</evidence>
<keyword evidence="3" id="KW-0804">Transcription</keyword>
<dbReference type="EMBL" id="CM004401">
    <property type="protein sequence ID" value="OAY29385.1"/>
    <property type="molecule type" value="Genomic_DNA"/>
</dbReference>
<dbReference type="OrthoDB" id="551907at2759"/>
<dbReference type="InterPro" id="IPR009057">
    <property type="entry name" value="Homeodomain-like_sf"/>
</dbReference>
<dbReference type="AlphaFoldDB" id="A0A2C9UG37"/>
<dbReference type="SUPFAM" id="SSF46689">
    <property type="entry name" value="Homeodomain-like"/>
    <property type="match status" value="1"/>
</dbReference>
<feature type="region of interest" description="Disordered" evidence="5">
    <location>
        <begin position="222"/>
        <end position="243"/>
    </location>
</feature>
<dbReference type="InterPro" id="IPR017930">
    <property type="entry name" value="Myb_dom"/>
</dbReference>
<dbReference type="Gene3D" id="1.10.10.60">
    <property type="entry name" value="Homeodomain-like"/>
    <property type="match status" value="1"/>
</dbReference>
<evidence type="ECO:0000259" key="6">
    <source>
        <dbReference type="PROSITE" id="PS51294"/>
    </source>
</evidence>
<comment type="caution">
    <text evidence="7">The sequence shown here is derived from an EMBL/GenBank/DDBJ whole genome shotgun (WGS) entry which is preliminary data.</text>
</comment>
<dbReference type="InterPro" id="IPR001005">
    <property type="entry name" value="SANT/Myb"/>
</dbReference>
<protein>
    <recommendedName>
        <fullName evidence="6">HTH myb-type domain-containing protein</fullName>
    </recommendedName>
</protein>
<dbReference type="InterPro" id="IPR046955">
    <property type="entry name" value="PHR1-like"/>
</dbReference>
<dbReference type="PANTHER" id="PTHR31314">
    <property type="entry name" value="MYB FAMILY TRANSCRIPTION FACTOR PHL7-LIKE"/>
    <property type="match status" value="1"/>
</dbReference>